<evidence type="ECO:0000259" key="8">
    <source>
        <dbReference type="PROSITE" id="PS50835"/>
    </source>
</evidence>
<evidence type="ECO:0000256" key="1">
    <source>
        <dbReference type="ARBA" id="ARBA00004479"/>
    </source>
</evidence>
<evidence type="ECO:0000256" key="4">
    <source>
        <dbReference type="ARBA" id="ARBA00023180"/>
    </source>
</evidence>
<dbReference type="InterPro" id="IPR013783">
    <property type="entry name" value="Ig-like_fold"/>
</dbReference>
<dbReference type="EMBL" id="CAJOBI010002100">
    <property type="protein sequence ID" value="CAF3914338.1"/>
    <property type="molecule type" value="Genomic_DNA"/>
</dbReference>
<feature type="signal peptide" evidence="7">
    <location>
        <begin position="1"/>
        <end position="28"/>
    </location>
</feature>
<name>A0A816YZ80_9BILA</name>
<dbReference type="InterPro" id="IPR003598">
    <property type="entry name" value="Ig_sub2"/>
</dbReference>
<dbReference type="PROSITE" id="PS50835">
    <property type="entry name" value="IG_LIKE"/>
    <property type="match status" value="3"/>
</dbReference>
<dbReference type="PANTHER" id="PTHR11640:SF31">
    <property type="entry name" value="IRREGULAR CHIASM C-ROUGHEST PROTEIN-RELATED"/>
    <property type="match status" value="1"/>
</dbReference>
<dbReference type="GO" id="GO:0098609">
    <property type="term" value="P:cell-cell adhesion"/>
    <property type="evidence" value="ECO:0007669"/>
    <property type="project" value="TreeGrafter"/>
</dbReference>
<keyword evidence="5" id="KW-0393">Immunoglobulin domain</keyword>
<evidence type="ECO:0000256" key="2">
    <source>
        <dbReference type="ARBA" id="ARBA00023136"/>
    </source>
</evidence>
<dbReference type="AlphaFoldDB" id="A0A816YZ80"/>
<dbReference type="Proteomes" id="UP000676336">
    <property type="component" value="Unassembled WGS sequence"/>
</dbReference>
<accession>A0A816YZ80</accession>
<protein>
    <recommendedName>
        <fullName evidence="8">Ig-like domain-containing protein</fullName>
    </recommendedName>
</protein>
<evidence type="ECO:0000256" key="5">
    <source>
        <dbReference type="ARBA" id="ARBA00023319"/>
    </source>
</evidence>
<dbReference type="InterPro" id="IPR036179">
    <property type="entry name" value="Ig-like_dom_sf"/>
</dbReference>
<keyword evidence="4" id="KW-0325">Glycoprotein</keyword>
<dbReference type="EMBL" id="CAJNRE010018535">
    <property type="protein sequence ID" value="CAF2168221.1"/>
    <property type="molecule type" value="Genomic_DNA"/>
</dbReference>
<organism evidence="9 11">
    <name type="scientific">Rotaria magnacalcarata</name>
    <dbReference type="NCBI Taxonomy" id="392030"/>
    <lineage>
        <taxon>Eukaryota</taxon>
        <taxon>Metazoa</taxon>
        <taxon>Spiralia</taxon>
        <taxon>Gnathifera</taxon>
        <taxon>Rotifera</taxon>
        <taxon>Eurotatoria</taxon>
        <taxon>Bdelloidea</taxon>
        <taxon>Philodinida</taxon>
        <taxon>Philodinidae</taxon>
        <taxon>Rotaria</taxon>
    </lineage>
</organism>
<comment type="subcellular location">
    <subcellularLocation>
        <location evidence="1">Membrane</location>
        <topology evidence="1">Single-pass type I membrane protein</topology>
    </subcellularLocation>
</comment>
<keyword evidence="6" id="KW-0812">Transmembrane</keyword>
<dbReference type="Proteomes" id="UP000663824">
    <property type="component" value="Unassembled WGS sequence"/>
</dbReference>
<keyword evidence="3" id="KW-1015">Disulfide bond</keyword>
<dbReference type="SMART" id="SM00409">
    <property type="entry name" value="IG"/>
    <property type="match status" value="2"/>
</dbReference>
<dbReference type="GO" id="GO:0005886">
    <property type="term" value="C:plasma membrane"/>
    <property type="evidence" value="ECO:0007669"/>
    <property type="project" value="TreeGrafter"/>
</dbReference>
<proteinExistence type="predicted"/>
<dbReference type="SMART" id="SM00408">
    <property type="entry name" value="IGc2"/>
    <property type="match status" value="3"/>
</dbReference>
<dbReference type="InterPro" id="IPR003599">
    <property type="entry name" value="Ig_sub"/>
</dbReference>
<feature type="transmembrane region" description="Helical" evidence="6">
    <location>
        <begin position="542"/>
        <end position="567"/>
    </location>
</feature>
<dbReference type="InterPro" id="IPR051275">
    <property type="entry name" value="Cell_adhesion_signaling"/>
</dbReference>
<keyword evidence="7" id="KW-0732">Signal</keyword>
<feature type="domain" description="Ig-like" evidence="8">
    <location>
        <begin position="359"/>
        <end position="470"/>
    </location>
</feature>
<feature type="domain" description="Ig-like" evidence="8">
    <location>
        <begin position="34"/>
        <end position="153"/>
    </location>
</feature>
<dbReference type="GO" id="GO:0005911">
    <property type="term" value="C:cell-cell junction"/>
    <property type="evidence" value="ECO:0007669"/>
    <property type="project" value="TreeGrafter"/>
</dbReference>
<sequence length="692" mass="79388">MTSIYQQQLSLFMIVYIKLALTIKNANAFEYAHPKINQNILIEPHSIYAYPGETVQFPCIVSKQFDATVTWCWNDFCTLGKAQLLRHEATHDGLISIYQYAAYPKFRLSINERLNHYNLSITDVSDKDEGIFQCQIQRTMRAHEARSERVHLTIVAPPMDRPKLLLPIMPLKQGQSTNITCVSSPSKPASELILYKNEEIINSELSSATYVYELDKDTNKNVTKLIYTIDDPDSSWHNAIVKCKQIYEFANNPQLYVIAKLNVYYKPRARIESQNRSPLNVNSTATFRCIVHGNPEPQLKWFANSMDLASLTSPTINIPLSKHVHNHSIGCTAINSVGMTNTSIRLLIRYPPTFIVRPPKFVVVDLNSKSSLKPTILRCIVDSYPRSKITWHRYGEIIAKGLSFNLENITKREQQGIYSYRIETEGFETIKNDFIIYMKGKPLIYIQESKQYSRLFECQVYSSSPILRITWRLNDQPIESSDQLSISTTCGDYSCISKLVYNYPRIIPSSKTLNRLSCIGENEFGIDQSRLYQMNTSDDPTMILLSIILSTFILIIFFSAVAVYCCCRVRRIRKRHKCLNNKKLPVVYDEHYSINELIKEVGSLRTCNTSMNNTDKLSLQMDSTDHLLTTSFNNHNTKTVLDNLSNESSTNSSGFHSKSTTTIFNNEYSPRLPETVDLKFSGIYPLYTYHIK</sequence>
<evidence type="ECO:0000313" key="11">
    <source>
        <dbReference type="Proteomes" id="UP000663824"/>
    </source>
</evidence>
<evidence type="ECO:0000313" key="9">
    <source>
        <dbReference type="EMBL" id="CAF2168221.1"/>
    </source>
</evidence>
<comment type="caution">
    <text evidence="9">The sequence shown here is derived from an EMBL/GenBank/DDBJ whole genome shotgun (WGS) entry which is preliminary data.</text>
</comment>
<feature type="domain" description="Ig-like" evidence="8">
    <location>
        <begin position="267"/>
        <end position="347"/>
    </location>
</feature>
<evidence type="ECO:0000256" key="3">
    <source>
        <dbReference type="ARBA" id="ARBA00023157"/>
    </source>
</evidence>
<evidence type="ECO:0000256" key="7">
    <source>
        <dbReference type="SAM" id="SignalP"/>
    </source>
</evidence>
<dbReference type="Gene3D" id="2.60.40.10">
    <property type="entry name" value="Immunoglobulins"/>
    <property type="match status" value="4"/>
</dbReference>
<gene>
    <name evidence="9" type="ORF">MBJ925_LOCUS33670</name>
    <name evidence="10" type="ORF">SMN809_LOCUS7325</name>
</gene>
<dbReference type="PANTHER" id="PTHR11640">
    <property type="entry name" value="NEPHRIN"/>
    <property type="match status" value="1"/>
</dbReference>
<reference evidence="9" key="1">
    <citation type="submission" date="2021-02" db="EMBL/GenBank/DDBJ databases">
        <authorList>
            <person name="Nowell W R."/>
        </authorList>
    </citation>
    <scope>NUCLEOTIDE SEQUENCE</scope>
</reference>
<evidence type="ECO:0000256" key="6">
    <source>
        <dbReference type="SAM" id="Phobius"/>
    </source>
</evidence>
<keyword evidence="6" id="KW-1133">Transmembrane helix</keyword>
<dbReference type="GO" id="GO:0050839">
    <property type="term" value="F:cell adhesion molecule binding"/>
    <property type="evidence" value="ECO:0007669"/>
    <property type="project" value="TreeGrafter"/>
</dbReference>
<feature type="chain" id="PRO_5036413368" description="Ig-like domain-containing protein" evidence="7">
    <location>
        <begin position="29"/>
        <end position="692"/>
    </location>
</feature>
<evidence type="ECO:0000313" key="10">
    <source>
        <dbReference type="EMBL" id="CAF3914338.1"/>
    </source>
</evidence>
<keyword evidence="2 6" id="KW-0472">Membrane</keyword>
<dbReference type="InterPro" id="IPR007110">
    <property type="entry name" value="Ig-like_dom"/>
</dbReference>
<dbReference type="SUPFAM" id="SSF48726">
    <property type="entry name" value="Immunoglobulin"/>
    <property type="match status" value="3"/>
</dbReference>